<protein>
    <submittedName>
        <fullName evidence="1">Uncharacterized protein</fullName>
    </submittedName>
</protein>
<evidence type="ECO:0000313" key="2">
    <source>
        <dbReference type="Proteomes" id="UP000215289"/>
    </source>
</evidence>
<dbReference type="Gene3D" id="1.10.600.10">
    <property type="entry name" value="Farnesyl Diphosphate Synthase"/>
    <property type="match status" value="1"/>
</dbReference>
<comment type="caution">
    <text evidence="1">The sequence shown here is derived from an EMBL/GenBank/DDBJ whole genome shotgun (WGS) entry which is preliminary data.</text>
</comment>
<dbReference type="AlphaFoldDB" id="A0A229YJU0"/>
<name>A0A229YJU0_9EURO</name>
<dbReference type="Proteomes" id="UP000215289">
    <property type="component" value="Unassembled WGS sequence"/>
</dbReference>
<organism evidence="1 2">
    <name type="scientific">Aspergillus turcosus</name>
    <dbReference type="NCBI Taxonomy" id="1245748"/>
    <lineage>
        <taxon>Eukaryota</taxon>
        <taxon>Fungi</taxon>
        <taxon>Dikarya</taxon>
        <taxon>Ascomycota</taxon>
        <taxon>Pezizomycotina</taxon>
        <taxon>Eurotiomycetes</taxon>
        <taxon>Eurotiomycetidae</taxon>
        <taxon>Eurotiales</taxon>
        <taxon>Aspergillaceae</taxon>
        <taxon>Aspergillus</taxon>
        <taxon>Aspergillus subgen. Fumigati</taxon>
    </lineage>
</organism>
<keyword evidence="2" id="KW-1185">Reference proteome</keyword>
<sequence>MGDHKDSLNTEDGVGLKTHPLVYRHSHPALMDAKTESRYISRFQPRVSKYVAVSLDHSSLKRPYQRELAFVPISLNVSVDAVQGGQDKDVQKDKDSIAGVRAERLEDLKNIAEGGLKRKQARAKIWSVLNDYLGRCQRTFKQWYETGQQMRDKTFAHLEDYLAVRGLDCGANWTVRMMGWANGVELTPAEEAETGPVTYLAFVVLSASNDLWSWEKQKLVTRQSGDALPLIKRRPDGHADAGCCRRVRKANCP</sequence>
<proteinExistence type="predicted"/>
<dbReference type="SUPFAM" id="SSF48576">
    <property type="entry name" value="Terpenoid synthases"/>
    <property type="match status" value="1"/>
</dbReference>
<accession>A0A229YJU0</accession>
<dbReference type="Pfam" id="PF19086">
    <property type="entry name" value="Terpene_syn_C_2"/>
    <property type="match status" value="1"/>
</dbReference>
<dbReference type="InterPro" id="IPR008949">
    <property type="entry name" value="Isoprenoid_synthase_dom_sf"/>
</dbReference>
<dbReference type="EMBL" id="NIDN02000123">
    <property type="protein sequence ID" value="RLL96117.1"/>
    <property type="molecule type" value="Genomic_DNA"/>
</dbReference>
<reference evidence="1 2" key="1">
    <citation type="submission" date="2018-08" db="EMBL/GenBank/DDBJ databases">
        <title>Draft genome sequences of two Aspergillus turcosus clinical strains isolated from bronchoalveolar lavage fluid: one azole-susceptible and the other azole-resistant.</title>
        <authorList>
            <person name="Parent-Michaud M."/>
            <person name="Dufresne P.J."/>
            <person name="Fournier E."/>
            <person name="Martineau C."/>
            <person name="Moreira S."/>
            <person name="Perkins V."/>
            <person name="De Repentigny L."/>
            <person name="Dufresne S.F."/>
        </authorList>
    </citation>
    <scope>NUCLEOTIDE SEQUENCE [LARGE SCALE GENOMIC DNA]</scope>
    <source>
        <strain evidence="1">HMR AF 1038</strain>
    </source>
</reference>
<evidence type="ECO:0000313" key="1">
    <source>
        <dbReference type="EMBL" id="RLL96117.1"/>
    </source>
</evidence>
<dbReference type="OrthoDB" id="6921389at2759"/>
<gene>
    <name evidence="1" type="ORF">CFD26_104487</name>
</gene>
<dbReference type="STRING" id="1245748.A0A229YJU0"/>